<evidence type="ECO:0000313" key="2">
    <source>
        <dbReference type="EMBL" id="AQS39951.1"/>
    </source>
</evidence>
<dbReference type="InterPro" id="IPR029058">
    <property type="entry name" value="AB_hydrolase_fold"/>
</dbReference>
<dbReference type="InterPro" id="IPR022742">
    <property type="entry name" value="Hydrolase_4"/>
</dbReference>
<reference evidence="2 3" key="1">
    <citation type="submission" date="2016-03" db="EMBL/GenBank/DDBJ databases">
        <title>Complete genome sequence of Shewanella psychrophila WP2, a deep sea bacterium isolated from west Pacific sediment.</title>
        <authorList>
            <person name="Xu G."/>
            <person name="Jian H."/>
        </authorList>
    </citation>
    <scope>NUCLEOTIDE SEQUENCE [LARGE SCALE GENOMIC DNA]</scope>
    <source>
        <strain evidence="2 3">WP2</strain>
    </source>
</reference>
<dbReference type="Pfam" id="PF12146">
    <property type="entry name" value="Hydrolase_4"/>
    <property type="match status" value="1"/>
</dbReference>
<feature type="domain" description="Serine aminopeptidase S33" evidence="1">
    <location>
        <begin position="103"/>
        <end position="341"/>
    </location>
</feature>
<dbReference type="RefSeq" id="WP_237157931.1">
    <property type="nucleotide sequence ID" value="NZ_CP014782.1"/>
</dbReference>
<dbReference type="KEGG" id="spsw:Sps_04870"/>
<dbReference type="PANTHER" id="PTHR43194">
    <property type="entry name" value="HYDROLASE ALPHA/BETA FOLD FAMILY"/>
    <property type="match status" value="1"/>
</dbReference>
<dbReference type="Proteomes" id="UP000189545">
    <property type="component" value="Chromosome"/>
</dbReference>
<dbReference type="AlphaFoldDB" id="A0A1S6HWS6"/>
<dbReference type="STRING" id="225848.Sps_04870"/>
<protein>
    <submittedName>
        <fullName evidence="2">Lysophospholipase</fullName>
    </submittedName>
</protein>
<proteinExistence type="predicted"/>
<dbReference type="SUPFAM" id="SSF53474">
    <property type="entry name" value="alpha/beta-Hydrolases"/>
    <property type="match status" value="1"/>
</dbReference>
<evidence type="ECO:0000313" key="3">
    <source>
        <dbReference type="Proteomes" id="UP000189545"/>
    </source>
</evidence>
<name>A0A1S6HWS6_9GAMM</name>
<dbReference type="InterPro" id="IPR050228">
    <property type="entry name" value="Carboxylesterase_BioH"/>
</dbReference>
<dbReference type="EMBL" id="CP014782">
    <property type="protein sequence ID" value="AQS39951.1"/>
    <property type="molecule type" value="Genomic_DNA"/>
</dbReference>
<gene>
    <name evidence="2" type="ORF">Sps_04870</name>
</gene>
<sequence>MSKILKRIFISLSISVLIYLGIASGLAYFGGSDATEGKTALNGAVIKGTVINETGSIKQGGAVEQGIDFSEMKLDYSEMPALQSYTARDGAQLDYRYYPSGSNKVLVLLHGSGWHSQQFYPLAKYISEQGLAQVVTPDLRGHGVNPQRRGDIDYIGQFEDDLADFIGKLKQDSQLQKDFKNSSIIMGGHSSGGGLAIRFAGGEYGNQVDAYLLLAPFIYYNAPTTRPNAGGWAKPYTARIIGLSMLNNIGIHSLDHLTSIEFNMPEAVRNGTETLAYSYRLNSSFAPRDYAKDLGAITQPLLVLAGSADETMFADKYQALISSKLPDNEKAKVKVLFGLSHMGIVVSPDVRPVIEEWLRRL</sequence>
<organism evidence="2 3">
    <name type="scientific">Shewanella psychrophila</name>
    <dbReference type="NCBI Taxonomy" id="225848"/>
    <lineage>
        <taxon>Bacteria</taxon>
        <taxon>Pseudomonadati</taxon>
        <taxon>Pseudomonadota</taxon>
        <taxon>Gammaproteobacteria</taxon>
        <taxon>Alteromonadales</taxon>
        <taxon>Shewanellaceae</taxon>
        <taxon>Shewanella</taxon>
    </lineage>
</organism>
<evidence type="ECO:0000259" key="1">
    <source>
        <dbReference type="Pfam" id="PF12146"/>
    </source>
</evidence>
<keyword evidence="3" id="KW-1185">Reference proteome</keyword>
<accession>A0A1S6HWS6</accession>
<dbReference type="PANTHER" id="PTHR43194:SF2">
    <property type="entry name" value="PEROXISOMAL MEMBRANE PROTEIN LPX1"/>
    <property type="match status" value="1"/>
</dbReference>
<dbReference type="Gene3D" id="3.40.50.1820">
    <property type="entry name" value="alpha/beta hydrolase"/>
    <property type="match status" value="1"/>
</dbReference>